<comment type="similarity">
    <text evidence="3">Belongs to the mannose-6-phosphate isomerase type 1 family.</text>
</comment>
<keyword evidence="7" id="KW-0413">Isomerase</keyword>
<dbReference type="AlphaFoldDB" id="A0AA36CSW0"/>
<feature type="binding site" evidence="11">
    <location>
        <position position="124"/>
    </location>
    <ligand>
        <name>Zn(2+)</name>
        <dbReference type="ChEBI" id="CHEBI:29105"/>
    </ligand>
</feature>
<comment type="catalytic activity">
    <reaction evidence="1">
        <text>D-mannose 6-phosphate = D-fructose 6-phosphate</text>
        <dbReference type="Rhea" id="RHEA:12356"/>
        <dbReference type="ChEBI" id="CHEBI:58735"/>
        <dbReference type="ChEBI" id="CHEBI:61527"/>
        <dbReference type="EC" id="5.3.1.8"/>
    </reaction>
</comment>
<evidence type="ECO:0000259" key="14">
    <source>
        <dbReference type="Pfam" id="PF20512"/>
    </source>
</evidence>
<evidence type="ECO:0000313" key="16">
    <source>
        <dbReference type="Proteomes" id="UP001177023"/>
    </source>
</evidence>
<dbReference type="InterPro" id="IPR011051">
    <property type="entry name" value="RmlC_Cupin_sf"/>
</dbReference>
<keyword evidence="6 11" id="KW-0862">Zinc</keyword>
<evidence type="ECO:0000256" key="7">
    <source>
        <dbReference type="ARBA" id="ARBA00023235"/>
    </source>
</evidence>
<dbReference type="GO" id="GO:0004476">
    <property type="term" value="F:mannose-6-phosphate isomerase activity"/>
    <property type="evidence" value="ECO:0007669"/>
    <property type="project" value="UniProtKB-EC"/>
</dbReference>
<dbReference type="Gene3D" id="1.10.441.10">
    <property type="entry name" value="Phosphomannose Isomerase, domain 2"/>
    <property type="match status" value="1"/>
</dbReference>
<evidence type="ECO:0000256" key="3">
    <source>
        <dbReference type="ARBA" id="ARBA00010772"/>
    </source>
</evidence>
<keyword evidence="5 11" id="KW-0479">Metal-binding</keyword>
<dbReference type="PANTHER" id="PTHR10309">
    <property type="entry name" value="MANNOSE-6-PHOSPHATE ISOMERASE"/>
    <property type="match status" value="1"/>
</dbReference>
<comment type="caution">
    <text evidence="15">The sequence shown here is derived from an EMBL/GenBank/DDBJ whole genome shotgun (WGS) entry which is preliminary data.</text>
</comment>
<sequence>MIRLRCVPQNYDWGRLGLESRVGQLLKSGGHAEAVDSSKPYAELWMGVHPNGLSVAAEGGVSLDKLIKKDGALGEHEAGTLQFLFKVLSVRRALSIQTHPTKDQANQLHAMDPKNYPDANHKPEMAIAVTDFELLCGFRPNEQIYRNIRAYPELRHLLACECCHMEDLLNSIVKMREQALQKLWSLPPAEIAKGVEALVARLQQDSANNDATEKLMIRLHSEFPGDVGVLAPLFLNYFTLKPGQATFLGPNRPHAYLFGDCIECMACSDNTIRAGLTPKFKDITTLCKNMDYTMSDPPILAPQKLADGLQLYAPDTPEFAVADIRANVTLPDVSASSILIVTEGSATIQSGDQKESINPGTILFIPKKLTKVSIEGASADFVAYRAYTPKK</sequence>
<dbReference type="GO" id="GO:0008270">
    <property type="term" value="F:zinc ion binding"/>
    <property type="evidence" value="ECO:0007669"/>
    <property type="project" value="InterPro"/>
</dbReference>
<dbReference type="GO" id="GO:0005829">
    <property type="term" value="C:cytosol"/>
    <property type="evidence" value="ECO:0007669"/>
    <property type="project" value="TreeGrafter"/>
</dbReference>
<evidence type="ECO:0000256" key="11">
    <source>
        <dbReference type="PIRSR" id="PIRSR001480-2"/>
    </source>
</evidence>
<evidence type="ECO:0000256" key="6">
    <source>
        <dbReference type="ARBA" id="ARBA00022833"/>
    </source>
</evidence>
<evidence type="ECO:0000256" key="2">
    <source>
        <dbReference type="ARBA" id="ARBA00004666"/>
    </source>
</evidence>
<reference evidence="15" key="1">
    <citation type="submission" date="2023-06" db="EMBL/GenBank/DDBJ databases">
        <authorList>
            <person name="Delattre M."/>
        </authorList>
    </citation>
    <scope>NUCLEOTIDE SEQUENCE</scope>
    <source>
        <strain evidence="15">AF72</strain>
    </source>
</reference>
<evidence type="ECO:0000256" key="9">
    <source>
        <dbReference type="ARBA" id="ARBA00030762"/>
    </source>
</evidence>
<evidence type="ECO:0000256" key="4">
    <source>
        <dbReference type="ARBA" id="ARBA00011956"/>
    </source>
</evidence>
<evidence type="ECO:0000313" key="15">
    <source>
        <dbReference type="EMBL" id="CAJ0574690.1"/>
    </source>
</evidence>
<dbReference type="NCBIfam" id="TIGR00218">
    <property type="entry name" value="manA"/>
    <property type="match status" value="1"/>
</dbReference>
<dbReference type="PROSITE" id="PS00966">
    <property type="entry name" value="PMI_I_2"/>
    <property type="match status" value="1"/>
</dbReference>
<keyword evidence="16" id="KW-1185">Reference proteome</keyword>
<evidence type="ECO:0000256" key="10">
    <source>
        <dbReference type="PIRSR" id="PIRSR001480-1"/>
    </source>
</evidence>
<gene>
    <name evidence="15" type="ORF">MSPICULIGERA_LOCUS13018</name>
</gene>
<comment type="cofactor">
    <cofactor evidence="11">
        <name>Zn(2+)</name>
        <dbReference type="ChEBI" id="CHEBI:29105"/>
    </cofactor>
    <text evidence="11">Binds 1 zinc ion per subunit.</text>
</comment>
<dbReference type="PANTHER" id="PTHR10309:SF0">
    <property type="entry name" value="MANNOSE-6-PHOSPHATE ISOMERASE"/>
    <property type="match status" value="1"/>
</dbReference>
<dbReference type="InterPro" id="IPR046458">
    <property type="entry name" value="PMI_typeI_hel"/>
</dbReference>
<dbReference type="Gene3D" id="2.60.120.10">
    <property type="entry name" value="Jelly Rolls"/>
    <property type="match status" value="2"/>
</dbReference>
<evidence type="ECO:0000256" key="8">
    <source>
        <dbReference type="ARBA" id="ARBA00029741"/>
    </source>
</evidence>
<dbReference type="GO" id="GO:0009298">
    <property type="term" value="P:GDP-mannose biosynthetic process"/>
    <property type="evidence" value="ECO:0007669"/>
    <property type="project" value="InterPro"/>
</dbReference>
<dbReference type="CDD" id="cd07011">
    <property type="entry name" value="cupin_PMI_type_I_N"/>
    <property type="match status" value="1"/>
</dbReference>
<evidence type="ECO:0000256" key="5">
    <source>
        <dbReference type="ARBA" id="ARBA00022723"/>
    </source>
</evidence>
<dbReference type="EMBL" id="CATQJA010002632">
    <property type="protein sequence ID" value="CAJ0574690.1"/>
    <property type="molecule type" value="Genomic_DNA"/>
</dbReference>
<dbReference type="PRINTS" id="PR00714">
    <property type="entry name" value="MAN6PISMRASE"/>
</dbReference>
<evidence type="ECO:0000256" key="12">
    <source>
        <dbReference type="RuleBase" id="RU004248"/>
    </source>
</evidence>
<dbReference type="InterPro" id="IPR014710">
    <property type="entry name" value="RmlC-like_jellyroll"/>
</dbReference>
<dbReference type="InterPro" id="IPR016305">
    <property type="entry name" value="Mannose-6-P_Isomerase"/>
</dbReference>
<feature type="domain" description="Phosphomannose isomerase type I catalytic" evidence="13">
    <location>
        <begin position="1"/>
        <end position="140"/>
    </location>
</feature>
<evidence type="ECO:0000256" key="1">
    <source>
        <dbReference type="ARBA" id="ARBA00000757"/>
    </source>
</evidence>
<feature type="binding site" evidence="11">
    <location>
        <position position="99"/>
    </location>
    <ligand>
        <name>Zn(2+)</name>
        <dbReference type="ChEBI" id="CHEBI:29105"/>
    </ligand>
</feature>
<dbReference type="Pfam" id="PF20512">
    <property type="entry name" value="PMI_typeI_hel"/>
    <property type="match status" value="1"/>
</dbReference>
<feature type="non-terminal residue" evidence="15">
    <location>
        <position position="1"/>
    </location>
</feature>
<feature type="domain" description="Phosphomannose isomerase type I helical insertion" evidence="14">
    <location>
        <begin position="181"/>
        <end position="235"/>
    </location>
</feature>
<name>A0AA36CSW0_9BILA</name>
<feature type="binding site" evidence="11">
    <location>
        <position position="97"/>
    </location>
    <ligand>
        <name>Zn(2+)</name>
        <dbReference type="ChEBI" id="CHEBI:29105"/>
    </ligand>
</feature>
<dbReference type="EC" id="5.3.1.8" evidence="4"/>
<organism evidence="15 16">
    <name type="scientific">Mesorhabditis spiculigera</name>
    <dbReference type="NCBI Taxonomy" id="96644"/>
    <lineage>
        <taxon>Eukaryota</taxon>
        <taxon>Metazoa</taxon>
        <taxon>Ecdysozoa</taxon>
        <taxon>Nematoda</taxon>
        <taxon>Chromadorea</taxon>
        <taxon>Rhabditida</taxon>
        <taxon>Rhabditina</taxon>
        <taxon>Rhabditomorpha</taxon>
        <taxon>Rhabditoidea</taxon>
        <taxon>Rhabditidae</taxon>
        <taxon>Mesorhabditinae</taxon>
        <taxon>Mesorhabditis</taxon>
    </lineage>
</organism>
<dbReference type="InterPro" id="IPR046457">
    <property type="entry name" value="PMI_typeI_cat"/>
</dbReference>
<accession>A0AA36CSW0</accession>
<dbReference type="Pfam" id="PF20511">
    <property type="entry name" value="PMI_typeI_cat"/>
    <property type="match status" value="1"/>
</dbReference>
<feature type="binding site" evidence="11">
    <location>
        <position position="254"/>
    </location>
    <ligand>
        <name>Zn(2+)</name>
        <dbReference type="ChEBI" id="CHEBI:29105"/>
    </ligand>
</feature>
<dbReference type="Proteomes" id="UP001177023">
    <property type="component" value="Unassembled WGS sequence"/>
</dbReference>
<comment type="pathway">
    <text evidence="2 12">Nucleotide-sugar biosynthesis; GDP-alpha-D-mannose biosynthesis; alpha-D-mannose 1-phosphate from D-fructose 6-phosphate: step 1/2.</text>
</comment>
<evidence type="ECO:0000259" key="13">
    <source>
        <dbReference type="Pfam" id="PF20511"/>
    </source>
</evidence>
<dbReference type="PIRSF" id="PIRSF001480">
    <property type="entry name" value="Mannose-6-phosphate_isomerase"/>
    <property type="match status" value="1"/>
</dbReference>
<dbReference type="SUPFAM" id="SSF51182">
    <property type="entry name" value="RmlC-like cupins"/>
    <property type="match status" value="1"/>
</dbReference>
<dbReference type="InterPro" id="IPR001250">
    <property type="entry name" value="Man6P_Isoase-1"/>
</dbReference>
<proteinExistence type="inferred from homology"/>
<dbReference type="GO" id="GO:0005975">
    <property type="term" value="P:carbohydrate metabolic process"/>
    <property type="evidence" value="ECO:0007669"/>
    <property type="project" value="InterPro"/>
</dbReference>
<protein>
    <recommendedName>
        <fullName evidence="4">mannose-6-phosphate isomerase</fullName>
        <ecNumber evidence="4">5.3.1.8</ecNumber>
    </recommendedName>
    <alternativeName>
        <fullName evidence="8">Phosphohexomutase</fullName>
    </alternativeName>
    <alternativeName>
        <fullName evidence="9">Phosphomannose isomerase</fullName>
    </alternativeName>
</protein>
<dbReference type="PROSITE" id="PS00965">
    <property type="entry name" value="PMI_I_1"/>
    <property type="match status" value="1"/>
</dbReference>
<dbReference type="InterPro" id="IPR018050">
    <property type="entry name" value="Pmannose_isomerase-type1_CS"/>
</dbReference>
<feature type="active site" evidence="10">
    <location>
        <position position="273"/>
    </location>
</feature>